<dbReference type="PROSITE" id="PS50048">
    <property type="entry name" value="ZN2_CY6_FUNGAL_2"/>
    <property type="match status" value="1"/>
</dbReference>
<dbReference type="Pfam" id="PF00172">
    <property type="entry name" value="Zn_clus"/>
    <property type="match status" value="1"/>
</dbReference>
<sequence>MNGAVDDAQRSKTPISSVCIRCKTRKKKCDKALPTCSRCTRLKVRCQYDSEPRGTSTPSEQSSHSGDIHVTVHQDRNFNFFPELITQFTFIAPQPAFSVRQGVRKVLDLDEQLTEQACDIMSRDGEDIAISSSRYFNSVHEWYPIIAKEELYGRLAHLRSSPNADFTILILTIYLVSQMYRPSPRPRDDLEQLHNTVKSFHSILLSTGRSSIELIQAGLLLALYEHCQALHTVTYQTLGVCARMGYALGYHKTISRDILDQTGDNEVVSKQRRVWWGIIILERISCLEFLDAKLPFAIPTPKMTDILPSDDGARHPISHGIAIPGYTSGSGSVNLSVHARIAQSAFFLSHVIDRVSALAPNTSSCGAAMLDEKLRAFALALLETGGRMFLCSPYTICLR</sequence>
<dbReference type="SUPFAM" id="SSF57701">
    <property type="entry name" value="Zn2/Cys6 DNA-binding domain"/>
    <property type="match status" value="1"/>
</dbReference>
<dbReference type="GO" id="GO:0003677">
    <property type="term" value="F:DNA binding"/>
    <property type="evidence" value="ECO:0007669"/>
    <property type="project" value="InterPro"/>
</dbReference>
<dbReference type="InterPro" id="IPR001138">
    <property type="entry name" value="Zn2Cys6_DnaBD"/>
</dbReference>
<protein>
    <recommendedName>
        <fullName evidence="3">Zn(2)-C6 fungal-type domain-containing protein</fullName>
    </recommendedName>
</protein>
<accession>A0A0C3CEB2</accession>
<keyword evidence="1" id="KW-0479">Metal-binding</keyword>
<proteinExistence type="predicted"/>
<evidence type="ECO:0000313" key="4">
    <source>
        <dbReference type="EMBL" id="KIM97253.1"/>
    </source>
</evidence>
<dbReference type="InParanoid" id="A0A0C3CEB2"/>
<evidence type="ECO:0000313" key="5">
    <source>
        <dbReference type="Proteomes" id="UP000054321"/>
    </source>
</evidence>
<dbReference type="EMBL" id="KN832882">
    <property type="protein sequence ID" value="KIM97253.1"/>
    <property type="molecule type" value="Genomic_DNA"/>
</dbReference>
<keyword evidence="2" id="KW-0539">Nucleus</keyword>
<dbReference type="GO" id="GO:0000981">
    <property type="term" value="F:DNA-binding transcription factor activity, RNA polymerase II-specific"/>
    <property type="evidence" value="ECO:0007669"/>
    <property type="project" value="InterPro"/>
</dbReference>
<dbReference type="STRING" id="913774.A0A0C3CEB2"/>
<dbReference type="Gene3D" id="4.10.240.10">
    <property type="entry name" value="Zn(2)-C6 fungal-type DNA-binding domain"/>
    <property type="match status" value="1"/>
</dbReference>
<evidence type="ECO:0000256" key="2">
    <source>
        <dbReference type="ARBA" id="ARBA00023242"/>
    </source>
</evidence>
<dbReference type="PROSITE" id="PS00463">
    <property type="entry name" value="ZN2_CY6_FUNGAL_1"/>
    <property type="match status" value="1"/>
</dbReference>
<dbReference type="GO" id="GO:0006351">
    <property type="term" value="P:DNA-templated transcription"/>
    <property type="evidence" value="ECO:0007669"/>
    <property type="project" value="InterPro"/>
</dbReference>
<dbReference type="InterPro" id="IPR050987">
    <property type="entry name" value="AtrR-like"/>
</dbReference>
<dbReference type="PANTHER" id="PTHR46910:SF11">
    <property type="entry name" value="ZN(2)-C6 FUNGAL-TYPE DOMAIN-CONTAINING PROTEIN"/>
    <property type="match status" value="1"/>
</dbReference>
<dbReference type="AlphaFoldDB" id="A0A0C3CEB2"/>
<name>A0A0C3CEB2_OIDMZ</name>
<reference evidence="5" key="2">
    <citation type="submission" date="2015-01" db="EMBL/GenBank/DDBJ databases">
        <title>Evolutionary Origins and Diversification of the Mycorrhizal Mutualists.</title>
        <authorList>
            <consortium name="DOE Joint Genome Institute"/>
            <consortium name="Mycorrhizal Genomics Consortium"/>
            <person name="Kohler A."/>
            <person name="Kuo A."/>
            <person name="Nagy L.G."/>
            <person name="Floudas D."/>
            <person name="Copeland A."/>
            <person name="Barry K.W."/>
            <person name="Cichocki N."/>
            <person name="Veneault-Fourrey C."/>
            <person name="LaButti K."/>
            <person name="Lindquist E.A."/>
            <person name="Lipzen A."/>
            <person name="Lundell T."/>
            <person name="Morin E."/>
            <person name="Murat C."/>
            <person name="Riley R."/>
            <person name="Ohm R."/>
            <person name="Sun H."/>
            <person name="Tunlid A."/>
            <person name="Henrissat B."/>
            <person name="Grigoriev I.V."/>
            <person name="Hibbett D.S."/>
            <person name="Martin F."/>
        </authorList>
    </citation>
    <scope>NUCLEOTIDE SEQUENCE [LARGE SCALE GENOMIC DNA]</scope>
    <source>
        <strain evidence="5">Zn</strain>
    </source>
</reference>
<evidence type="ECO:0000259" key="3">
    <source>
        <dbReference type="PROSITE" id="PS50048"/>
    </source>
</evidence>
<evidence type="ECO:0000256" key="1">
    <source>
        <dbReference type="ARBA" id="ARBA00022723"/>
    </source>
</evidence>
<dbReference type="InterPro" id="IPR036864">
    <property type="entry name" value="Zn2-C6_fun-type_DNA-bd_sf"/>
</dbReference>
<dbReference type="SMART" id="SM00066">
    <property type="entry name" value="GAL4"/>
    <property type="match status" value="1"/>
</dbReference>
<dbReference type="PANTHER" id="PTHR46910">
    <property type="entry name" value="TRANSCRIPTION FACTOR PDR1"/>
    <property type="match status" value="1"/>
</dbReference>
<feature type="domain" description="Zn(2)-C6 fungal-type" evidence="3">
    <location>
        <begin position="18"/>
        <end position="48"/>
    </location>
</feature>
<dbReference type="CDD" id="cd00067">
    <property type="entry name" value="GAL4"/>
    <property type="match status" value="1"/>
</dbReference>
<dbReference type="InterPro" id="IPR007219">
    <property type="entry name" value="XnlR_reg_dom"/>
</dbReference>
<dbReference type="Proteomes" id="UP000054321">
    <property type="component" value="Unassembled WGS sequence"/>
</dbReference>
<organism evidence="4 5">
    <name type="scientific">Oidiodendron maius (strain Zn)</name>
    <dbReference type="NCBI Taxonomy" id="913774"/>
    <lineage>
        <taxon>Eukaryota</taxon>
        <taxon>Fungi</taxon>
        <taxon>Dikarya</taxon>
        <taxon>Ascomycota</taxon>
        <taxon>Pezizomycotina</taxon>
        <taxon>Leotiomycetes</taxon>
        <taxon>Leotiomycetes incertae sedis</taxon>
        <taxon>Myxotrichaceae</taxon>
        <taxon>Oidiodendron</taxon>
    </lineage>
</organism>
<dbReference type="OrthoDB" id="3862662at2759"/>
<keyword evidence="5" id="KW-1185">Reference proteome</keyword>
<dbReference type="CDD" id="cd12148">
    <property type="entry name" value="fungal_TF_MHR"/>
    <property type="match status" value="1"/>
</dbReference>
<reference evidence="4 5" key="1">
    <citation type="submission" date="2014-04" db="EMBL/GenBank/DDBJ databases">
        <authorList>
            <consortium name="DOE Joint Genome Institute"/>
            <person name="Kuo A."/>
            <person name="Martino E."/>
            <person name="Perotto S."/>
            <person name="Kohler A."/>
            <person name="Nagy L.G."/>
            <person name="Floudas D."/>
            <person name="Copeland A."/>
            <person name="Barry K.W."/>
            <person name="Cichocki N."/>
            <person name="Veneault-Fourrey C."/>
            <person name="LaButti K."/>
            <person name="Lindquist E.A."/>
            <person name="Lipzen A."/>
            <person name="Lundell T."/>
            <person name="Morin E."/>
            <person name="Murat C."/>
            <person name="Sun H."/>
            <person name="Tunlid A."/>
            <person name="Henrissat B."/>
            <person name="Grigoriev I.V."/>
            <person name="Hibbett D.S."/>
            <person name="Martin F."/>
            <person name="Nordberg H.P."/>
            <person name="Cantor M.N."/>
            <person name="Hua S.X."/>
        </authorList>
    </citation>
    <scope>NUCLEOTIDE SEQUENCE [LARGE SCALE GENOMIC DNA]</scope>
    <source>
        <strain evidence="4 5">Zn</strain>
    </source>
</reference>
<dbReference type="HOGENOM" id="CLU_023880_0_1_1"/>
<dbReference type="Pfam" id="PF04082">
    <property type="entry name" value="Fungal_trans"/>
    <property type="match status" value="1"/>
</dbReference>
<gene>
    <name evidence="4" type="ORF">OIDMADRAFT_147761</name>
</gene>
<dbReference type="GO" id="GO:0008270">
    <property type="term" value="F:zinc ion binding"/>
    <property type="evidence" value="ECO:0007669"/>
    <property type="project" value="InterPro"/>
</dbReference>